<comment type="caution">
    <text evidence="2">The sequence shown here is derived from an EMBL/GenBank/DDBJ whole genome shotgun (WGS) entry which is preliminary data.</text>
</comment>
<feature type="region of interest" description="Disordered" evidence="1">
    <location>
        <begin position="1088"/>
        <end position="1297"/>
    </location>
</feature>
<keyword evidence="3" id="KW-1185">Reference proteome</keyword>
<feature type="compositionally biased region" description="Polar residues" evidence="1">
    <location>
        <begin position="941"/>
        <end position="962"/>
    </location>
</feature>
<reference evidence="2" key="1">
    <citation type="submission" date="2023-03" db="EMBL/GenBank/DDBJ databases">
        <title>Massive genome expansion in bonnet fungi (Mycena s.s.) driven by repeated elements and novel gene families across ecological guilds.</title>
        <authorList>
            <consortium name="Lawrence Berkeley National Laboratory"/>
            <person name="Harder C.B."/>
            <person name="Miyauchi S."/>
            <person name="Viragh M."/>
            <person name="Kuo A."/>
            <person name="Thoen E."/>
            <person name="Andreopoulos B."/>
            <person name="Lu D."/>
            <person name="Skrede I."/>
            <person name="Drula E."/>
            <person name="Henrissat B."/>
            <person name="Morin E."/>
            <person name="Kohler A."/>
            <person name="Barry K."/>
            <person name="LaButti K."/>
            <person name="Morin E."/>
            <person name="Salamov A."/>
            <person name="Lipzen A."/>
            <person name="Mereny Z."/>
            <person name="Hegedus B."/>
            <person name="Baldrian P."/>
            <person name="Stursova M."/>
            <person name="Weitz H."/>
            <person name="Taylor A."/>
            <person name="Grigoriev I.V."/>
            <person name="Nagy L.G."/>
            <person name="Martin F."/>
            <person name="Kauserud H."/>
        </authorList>
    </citation>
    <scope>NUCLEOTIDE SEQUENCE</scope>
    <source>
        <strain evidence="2">9144</strain>
    </source>
</reference>
<feature type="compositionally biased region" description="Low complexity" evidence="1">
    <location>
        <begin position="1248"/>
        <end position="1258"/>
    </location>
</feature>
<feature type="compositionally biased region" description="Low complexity" evidence="1">
    <location>
        <begin position="1112"/>
        <end position="1132"/>
    </location>
</feature>
<feature type="compositionally biased region" description="Pro residues" evidence="1">
    <location>
        <begin position="1209"/>
        <end position="1219"/>
    </location>
</feature>
<feature type="compositionally biased region" description="Pro residues" evidence="1">
    <location>
        <begin position="873"/>
        <end position="882"/>
    </location>
</feature>
<dbReference type="EMBL" id="JARJCW010000059">
    <property type="protein sequence ID" value="KAJ7201272.1"/>
    <property type="molecule type" value="Genomic_DNA"/>
</dbReference>
<feature type="compositionally biased region" description="Polar residues" evidence="1">
    <location>
        <begin position="788"/>
        <end position="799"/>
    </location>
</feature>
<evidence type="ECO:0000256" key="1">
    <source>
        <dbReference type="SAM" id="MobiDB-lite"/>
    </source>
</evidence>
<gene>
    <name evidence="2" type="ORF">GGX14DRAFT_656111</name>
</gene>
<feature type="region of interest" description="Disordered" evidence="1">
    <location>
        <begin position="161"/>
        <end position="181"/>
    </location>
</feature>
<feature type="compositionally biased region" description="Pro residues" evidence="1">
    <location>
        <begin position="254"/>
        <end position="263"/>
    </location>
</feature>
<name>A0AAD6V3B8_9AGAR</name>
<evidence type="ECO:0000313" key="2">
    <source>
        <dbReference type="EMBL" id="KAJ7201272.1"/>
    </source>
</evidence>
<feature type="compositionally biased region" description="Polar residues" evidence="1">
    <location>
        <begin position="885"/>
        <end position="909"/>
    </location>
</feature>
<feature type="region of interest" description="Disordered" evidence="1">
    <location>
        <begin position="286"/>
        <end position="315"/>
    </location>
</feature>
<dbReference type="Proteomes" id="UP001219525">
    <property type="component" value="Unassembled WGS sequence"/>
</dbReference>
<feature type="region of interest" description="Disordered" evidence="1">
    <location>
        <begin position="400"/>
        <end position="450"/>
    </location>
</feature>
<feature type="compositionally biased region" description="Pro residues" evidence="1">
    <location>
        <begin position="1133"/>
        <end position="1149"/>
    </location>
</feature>
<sequence>MVDPSPTPSWGPPKYPLPPHRLARLANALGVATPMPAIYAPSATLSSVYTASAPASAVDHNHYRRSPTPSTATSFGFASTSKYILHVVPPPHLPHDADAFNSERTLTPPPSTASGYHTHFRRGILVPFHPTLQSQLGAIAKEYALPSTAGLVLYLVSQPRNNATSPPSDPHPSFADEEPGPRLSDEIWRHLWTRVAKSELRDEGVPLVPPPLLGLGLGVAGRSSPYLHQSSSYPLPFISTNGPGASPQALHPTPSYPFTPSPSTPSSTSDLHGGIARINTKFHGDIARINTKSAPPSSSSRSRSDADYAEAETPATSHADSLELFGLGTDALVPILAKVEFDIDRRRAAWFEPWLRSRRLNHAKRARSATYTGSGAAGEESSPDEEDRLARAHIPLPFRLNGKVRQGSPESLAAARDPSRYFPLSDSPQPMTGFGSDSDDPDLDADAGKDPLAEDPLAVVFGSDADAWADMRGARSAVRAQNPYEVQLALNADELSGSPSDEDDDADAAGTDDVAEVTELLGRPQHLGVGPGIPWTAHSPSKRRAPPTPLVLHPRVSPADVAESDSDGASDGASGSGTPPTVELEGGTILPYLDAERGSFDVTAPKASAKRGGGFYDDMDLGFEADDLDSDDPYDRRKSQLVLRAQLDEIEKNLVQFSPRKLKSEIEMEEEQTFSIGQAAHSPHLSPPGLSSPGSALSNTDVFRALSNSDVFPPTPRLPQYPDVLPEPDEDDSDPCQAAWPAVPFASLPDRDQHTPKSTSAGERSPPRLAVNGVSTAMPKRFRAGSRATVSQSSNTPSETELRKRDMAEAYPAMTPSIGSKSSLNSPLIPLSPDPFGRYPSSVAQPPDSVRSNGNGAGGGGVRMSGAYWDPPVVVPAPPEPPVQAQRNVSDPSLSERGSSRFSTDSITGNGADAGPAQKQANRTTLMSVRNIKKLWRKSQKNSVSNINTTRQISTVQENVYSPLTPPPPRPNRPSMEEMQFPDLDVPVPKTPLAGGFPTGLPTSSPPPRRPSQSQDHVPLQQSALPQPQTQPQPQFTMPPRRPSQDTSMQPPPQSRPSQERIHGALGVPPPMLRSANTAPIVAAKAWPLSRKTSLDGLHWDQESPYPTRAMRAPSISSTASRPPSSASIHHPSPAPPTPPPMPASSPPPVEKDKASARKSILKLKTAPNGVASAVPAPLTPSATSFRSRKPSLSGIVTGSPPSQGSPLVLPPDIPPSPRLPEQFVSGSSQPPRARPNSAAIIRRRLSAKMASTSTDASSSRRHRTRGSVASSSYSHGSEDMDTHESTNLDTSGFDIVSPRIGGTLAFPYTDLD</sequence>
<proteinExistence type="predicted"/>
<evidence type="ECO:0000313" key="3">
    <source>
        <dbReference type="Proteomes" id="UP001219525"/>
    </source>
</evidence>
<feature type="region of interest" description="Disordered" evidence="1">
    <location>
        <begin position="243"/>
        <end position="273"/>
    </location>
</feature>
<feature type="compositionally biased region" description="Basic and acidic residues" evidence="1">
    <location>
        <begin position="1277"/>
        <end position="1287"/>
    </location>
</feature>
<feature type="non-terminal residue" evidence="2">
    <location>
        <position position="1"/>
    </location>
</feature>
<accession>A0AAD6V3B8</accession>
<feature type="compositionally biased region" description="Low complexity" evidence="1">
    <location>
        <begin position="680"/>
        <end position="698"/>
    </location>
</feature>
<feature type="compositionally biased region" description="Polar residues" evidence="1">
    <location>
        <begin position="1195"/>
        <end position="1206"/>
    </location>
</feature>
<feature type="region of interest" description="Disordered" evidence="1">
    <location>
        <begin position="489"/>
        <end position="590"/>
    </location>
</feature>
<organism evidence="2 3">
    <name type="scientific">Mycena pura</name>
    <dbReference type="NCBI Taxonomy" id="153505"/>
    <lineage>
        <taxon>Eukaryota</taxon>
        <taxon>Fungi</taxon>
        <taxon>Dikarya</taxon>
        <taxon>Basidiomycota</taxon>
        <taxon>Agaricomycotina</taxon>
        <taxon>Agaricomycetes</taxon>
        <taxon>Agaricomycetidae</taxon>
        <taxon>Agaricales</taxon>
        <taxon>Marasmiineae</taxon>
        <taxon>Mycenaceae</taxon>
        <taxon>Mycena</taxon>
    </lineage>
</organism>
<feature type="region of interest" description="Disordered" evidence="1">
    <location>
        <begin position="365"/>
        <end position="387"/>
    </location>
</feature>
<feature type="region of interest" description="Disordered" evidence="1">
    <location>
        <begin position="666"/>
        <end position="1074"/>
    </location>
</feature>
<feature type="compositionally biased region" description="Low complexity" evidence="1">
    <location>
        <begin position="1011"/>
        <end position="1039"/>
    </location>
</feature>
<evidence type="ECO:0008006" key="4">
    <source>
        <dbReference type="Google" id="ProtNLM"/>
    </source>
</evidence>
<feature type="compositionally biased region" description="Low complexity" evidence="1">
    <location>
        <begin position="820"/>
        <end position="831"/>
    </location>
</feature>
<protein>
    <recommendedName>
        <fullName evidence="4">Proteophosphoglycan ppg4</fullName>
    </recommendedName>
</protein>
<feature type="compositionally biased region" description="Polar residues" evidence="1">
    <location>
        <begin position="919"/>
        <end position="928"/>
    </location>
</feature>
<feature type="compositionally biased region" description="Basic residues" evidence="1">
    <location>
        <begin position="931"/>
        <end position="940"/>
    </location>
</feature>